<dbReference type="InterPro" id="IPR025489">
    <property type="entry name" value="DUF4381"/>
</dbReference>
<dbReference type="Pfam" id="PF14316">
    <property type="entry name" value="DUF4381"/>
    <property type="match status" value="1"/>
</dbReference>
<protein>
    <recommendedName>
        <fullName evidence="4">DUF4381 domain-containing protein</fullName>
    </recommendedName>
</protein>
<dbReference type="Proteomes" id="UP000193100">
    <property type="component" value="Chromosome"/>
</dbReference>
<gene>
    <name evidence="2" type="ORF">MARSALSMR5_01571</name>
</gene>
<organism evidence="2 3">
    <name type="scientific">Marinobacter salarius</name>
    <dbReference type="NCBI Taxonomy" id="1420917"/>
    <lineage>
        <taxon>Bacteria</taxon>
        <taxon>Pseudomonadati</taxon>
        <taxon>Pseudomonadota</taxon>
        <taxon>Gammaproteobacteria</taxon>
        <taxon>Pseudomonadales</taxon>
        <taxon>Marinobacteraceae</taxon>
        <taxon>Marinobacter</taxon>
    </lineage>
</organism>
<dbReference type="EMBL" id="CP020931">
    <property type="protein sequence ID" value="ARM83658.1"/>
    <property type="molecule type" value="Genomic_DNA"/>
</dbReference>
<evidence type="ECO:0000313" key="2">
    <source>
        <dbReference type="EMBL" id="ARM83658.1"/>
    </source>
</evidence>
<dbReference type="STRING" id="1420917.AU15_10095"/>
<sequence>MMQQDPLSQLRDIHLPQSGGFWPPAPGWWLLIAIAIALGILAFVLIRRKRRKNRWLKTAITELNRLEQAATPNSQWFGALNALLKQAARIRYPERLPESLSGEPWVRFLLETSPKDRIASRPVVEAMVNSSWQPTPECHTSDAVAFARVWLGGQKC</sequence>
<name>A0A1W6K896_9GAMM</name>
<accession>A0A1W6K896</accession>
<reference evidence="2 3" key="1">
    <citation type="submission" date="2017-04" db="EMBL/GenBank/DDBJ databases">
        <title>Genome Sequence of Marinobacter salarius strain SMR5 Isolated from a culture of the Diatom Skeletonema marinoi.</title>
        <authorList>
            <person name="Topel M."/>
            <person name="Pinder M.I.M."/>
            <person name="Johansson O.N."/>
            <person name="Kourtchenko O."/>
            <person name="Godhe A."/>
            <person name="Clarke A.K."/>
        </authorList>
    </citation>
    <scope>NUCLEOTIDE SEQUENCE [LARGE SCALE GENOMIC DNA]</scope>
    <source>
        <strain evidence="2 3">SMR5</strain>
    </source>
</reference>
<dbReference type="RefSeq" id="WP_075194755.1">
    <property type="nucleotide sequence ID" value="NZ_CP020931.1"/>
</dbReference>
<keyword evidence="1" id="KW-0812">Transmembrane</keyword>
<dbReference type="GeneID" id="77255538"/>
<proteinExistence type="predicted"/>
<keyword evidence="1" id="KW-1133">Transmembrane helix</keyword>
<dbReference type="AlphaFoldDB" id="A0A1W6K896"/>
<evidence type="ECO:0008006" key="4">
    <source>
        <dbReference type="Google" id="ProtNLM"/>
    </source>
</evidence>
<feature type="transmembrane region" description="Helical" evidence="1">
    <location>
        <begin position="28"/>
        <end position="46"/>
    </location>
</feature>
<evidence type="ECO:0000256" key="1">
    <source>
        <dbReference type="SAM" id="Phobius"/>
    </source>
</evidence>
<evidence type="ECO:0000313" key="3">
    <source>
        <dbReference type="Proteomes" id="UP000193100"/>
    </source>
</evidence>
<keyword evidence="1" id="KW-0472">Membrane</keyword>